<reference evidence="1" key="1">
    <citation type="journal article" date="2015" name="Nature">
        <title>Complex archaea that bridge the gap between prokaryotes and eukaryotes.</title>
        <authorList>
            <person name="Spang A."/>
            <person name="Saw J.H."/>
            <person name="Jorgensen S.L."/>
            <person name="Zaremba-Niedzwiedzka K."/>
            <person name="Martijn J."/>
            <person name="Lind A.E."/>
            <person name="van Eijk R."/>
            <person name="Schleper C."/>
            <person name="Guy L."/>
            <person name="Ettema T.J."/>
        </authorList>
    </citation>
    <scope>NUCLEOTIDE SEQUENCE</scope>
</reference>
<dbReference type="EMBL" id="LAZR01004306">
    <property type="protein sequence ID" value="KKN09798.1"/>
    <property type="molecule type" value="Genomic_DNA"/>
</dbReference>
<accession>A0A0F9QXG8</accession>
<dbReference type="AlphaFoldDB" id="A0A0F9QXG8"/>
<organism evidence="1">
    <name type="scientific">marine sediment metagenome</name>
    <dbReference type="NCBI Taxonomy" id="412755"/>
    <lineage>
        <taxon>unclassified sequences</taxon>
        <taxon>metagenomes</taxon>
        <taxon>ecological metagenomes</taxon>
    </lineage>
</organism>
<gene>
    <name evidence="1" type="ORF">LCGC14_1043060</name>
</gene>
<comment type="caution">
    <text evidence="1">The sequence shown here is derived from an EMBL/GenBank/DDBJ whole genome shotgun (WGS) entry which is preliminary data.</text>
</comment>
<sequence>MRQVGRLMPLLNRERPEIGETWCYPGHEWRRVLQIPEKAARAWVESVVPAGTNMGAGPIDPGETRVAFRWIWLNKLAVVVDNGITWPSRCDGAPIALYDHDGTYWVLQYRGDT</sequence>
<evidence type="ECO:0000313" key="1">
    <source>
        <dbReference type="EMBL" id="KKN09798.1"/>
    </source>
</evidence>
<proteinExistence type="predicted"/>
<protein>
    <submittedName>
        <fullName evidence="1">Uncharacterized protein</fullName>
    </submittedName>
</protein>
<name>A0A0F9QXG8_9ZZZZ</name>